<reference evidence="1 2" key="1">
    <citation type="submission" date="2018-09" db="EMBL/GenBank/DDBJ databases">
        <authorList>
            <person name="Tagini F."/>
        </authorList>
    </citation>
    <scope>NUCLEOTIDE SEQUENCE [LARGE SCALE GENOMIC DNA]</scope>
    <source>
        <strain evidence="1 2">MK42</strain>
    </source>
</reference>
<comment type="caution">
    <text evidence="1">The sequence shown here is derived from an EMBL/GenBank/DDBJ whole genome shotgun (WGS) entry which is preliminary data.</text>
</comment>
<dbReference type="AlphaFoldDB" id="A0AB38UWI6"/>
<accession>A0AB38UWI6</accession>
<gene>
    <name evidence="1" type="ORF">LAUMK42_03729</name>
</gene>
<dbReference type="EMBL" id="UPHL01000104">
    <property type="protein sequence ID" value="VAZ84901.1"/>
    <property type="molecule type" value="Genomic_DNA"/>
</dbReference>
<name>A0AB38UWI6_9MYCO</name>
<evidence type="ECO:0000313" key="2">
    <source>
        <dbReference type="Proteomes" id="UP000279331"/>
    </source>
</evidence>
<organism evidence="1 2">
    <name type="scientific">Mycobacterium persicum</name>
    <dbReference type="NCBI Taxonomy" id="1487726"/>
    <lineage>
        <taxon>Bacteria</taxon>
        <taxon>Bacillati</taxon>
        <taxon>Actinomycetota</taxon>
        <taxon>Actinomycetes</taxon>
        <taxon>Mycobacteriales</taxon>
        <taxon>Mycobacteriaceae</taxon>
        <taxon>Mycobacterium</taxon>
    </lineage>
</organism>
<protein>
    <submittedName>
        <fullName evidence="1">Uncharacterized protein</fullName>
    </submittedName>
</protein>
<evidence type="ECO:0000313" key="1">
    <source>
        <dbReference type="EMBL" id="VAZ84901.1"/>
    </source>
</evidence>
<dbReference type="Proteomes" id="UP000279331">
    <property type="component" value="Unassembled WGS sequence"/>
</dbReference>
<proteinExistence type="predicted"/>
<dbReference type="RefSeq" id="WP_122511650.1">
    <property type="nucleotide sequence ID" value="NZ_MWKV01000001.1"/>
</dbReference>
<sequence>MDDTWYGRDLPVLRAAVKIWDTTRRPASAAAIAQAVGFDEETTQRALAALRREPFFDERGGLEAGDEIVFVGEPTGAALRVAGQWPTPENLLERLILALRTAGDDQTIGGSERLKFKEAAKFIESDLPASRVIQAFGGDTGRIVT</sequence>